<comment type="caution">
    <text evidence="1">The sequence shown here is derived from an EMBL/GenBank/DDBJ whole genome shotgun (WGS) entry which is preliminary data.</text>
</comment>
<accession>A0A8S1VRT7</accession>
<organism evidence="1 2">
    <name type="scientific">Paramecium octaurelia</name>
    <dbReference type="NCBI Taxonomy" id="43137"/>
    <lineage>
        <taxon>Eukaryota</taxon>
        <taxon>Sar</taxon>
        <taxon>Alveolata</taxon>
        <taxon>Ciliophora</taxon>
        <taxon>Intramacronucleata</taxon>
        <taxon>Oligohymenophorea</taxon>
        <taxon>Peniculida</taxon>
        <taxon>Parameciidae</taxon>
        <taxon>Paramecium</taxon>
    </lineage>
</organism>
<keyword evidence="2" id="KW-1185">Reference proteome</keyword>
<dbReference type="AlphaFoldDB" id="A0A8S1VRT7"/>
<gene>
    <name evidence="1" type="ORF">POCTA_138.1.T0710299</name>
</gene>
<name>A0A8S1VRT7_PAROT</name>
<reference evidence="1" key="1">
    <citation type="submission" date="2021-01" db="EMBL/GenBank/DDBJ databases">
        <authorList>
            <consortium name="Genoscope - CEA"/>
            <person name="William W."/>
        </authorList>
    </citation>
    <scope>NUCLEOTIDE SEQUENCE</scope>
</reference>
<protein>
    <submittedName>
        <fullName evidence="1">Uncharacterized protein</fullName>
    </submittedName>
</protein>
<evidence type="ECO:0000313" key="2">
    <source>
        <dbReference type="Proteomes" id="UP000683925"/>
    </source>
</evidence>
<sequence>MKFKRKVLPTKSSKVIQWIQQQLSEKKENLRALEKQIEANISYLIYELLI</sequence>
<dbReference type="EMBL" id="CAJJDP010000070">
    <property type="protein sequence ID" value="CAD8178865.1"/>
    <property type="molecule type" value="Genomic_DNA"/>
</dbReference>
<proteinExistence type="predicted"/>
<evidence type="ECO:0000313" key="1">
    <source>
        <dbReference type="EMBL" id="CAD8178865.1"/>
    </source>
</evidence>
<dbReference type="Proteomes" id="UP000683925">
    <property type="component" value="Unassembled WGS sequence"/>
</dbReference>